<dbReference type="EMBL" id="MGEF01000064">
    <property type="protein sequence ID" value="OGL77175.1"/>
    <property type="molecule type" value="Genomic_DNA"/>
</dbReference>
<dbReference type="SUPFAM" id="SSF53383">
    <property type="entry name" value="PLP-dependent transferases"/>
    <property type="match status" value="1"/>
</dbReference>
<keyword evidence="3" id="KW-0808">Transferase</keyword>
<feature type="domain" description="Aminotransferase class I/classII large" evidence="4">
    <location>
        <begin position="10"/>
        <end position="296"/>
    </location>
</feature>
<proteinExistence type="inferred from homology"/>
<dbReference type="GO" id="GO:0008483">
    <property type="term" value="F:transaminase activity"/>
    <property type="evidence" value="ECO:0007669"/>
    <property type="project" value="UniProtKB-KW"/>
</dbReference>
<sequence length="300" mass="34151">MRVIAKCRGLKIENIIVGGGFSDLMFAFFPNMIKKGEKVLILDPMYGEYAHIFKNVIVANLIRHRLTAVNDFCINIKLLLHDILKYRPKMVVLVNPNSPTGKIIKKSDLLNLIKSIPKNIVVVIDETYIEYVGTLQSLEKEVARRGNLVIIKSMSKVYALSGARVGYIVAHSNILNRISQFIPPWSVSLIGQIAGVEALNDPIYYRKKYQETDNLREKMVAELKNIHSIKVYNSIANFFLIELLGKGLKADEIVLKLRKQKIYLRDCTSMSTQFNNDFIRIAVKDEQTNKIIVNALKEVL</sequence>
<dbReference type="InterPro" id="IPR015421">
    <property type="entry name" value="PyrdxlP-dep_Trfase_major"/>
</dbReference>
<dbReference type="Pfam" id="PF00155">
    <property type="entry name" value="Aminotran_1_2"/>
    <property type="match status" value="1"/>
</dbReference>
<evidence type="ECO:0000313" key="6">
    <source>
        <dbReference type="Proteomes" id="UP000176604"/>
    </source>
</evidence>
<dbReference type="STRING" id="1802397.A3J43_00115"/>
<dbReference type="InterPro" id="IPR004838">
    <property type="entry name" value="NHTrfase_class1_PyrdxlP-BS"/>
</dbReference>
<dbReference type="AlphaFoldDB" id="A0A1F7UFY4"/>
<dbReference type="CDD" id="cd00609">
    <property type="entry name" value="AAT_like"/>
    <property type="match status" value="1"/>
</dbReference>
<evidence type="ECO:0000313" key="5">
    <source>
        <dbReference type="EMBL" id="OGL77175.1"/>
    </source>
</evidence>
<dbReference type="Gene3D" id="3.40.640.10">
    <property type="entry name" value="Type I PLP-dependent aspartate aminotransferase-like (Major domain)"/>
    <property type="match status" value="1"/>
</dbReference>
<evidence type="ECO:0000256" key="3">
    <source>
        <dbReference type="RuleBase" id="RU000481"/>
    </source>
</evidence>
<evidence type="ECO:0000256" key="2">
    <source>
        <dbReference type="ARBA" id="ARBA00022898"/>
    </source>
</evidence>
<keyword evidence="3" id="KW-0032">Aminotransferase</keyword>
<comment type="cofactor">
    <cofactor evidence="1 3">
        <name>pyridoxal 5'-phosphate</name>
        <dbReference type="ChEBI" id="CHEBI:597326"/>
    </cofactor>
</comment>
<dbReference type="PROSITE" id="PS00105">
    <property type="entry name" value="AA_TRANSFER_CLASS_1"/>
    <property type="match status" value="1"/>
</dbReference>
<dbReference type="PANTHER" id="PTHR42885">
    <property type="entry name" value="HISTIDINOL-PHOSPHATE AMINOTRANSFERASE-RELATED"/>
    <property type="match status" value="1"/>
</dbReference>
<accession>A0A1F7UFY4</accession>
<comment type="caution">
    <text evidence="5">The sequence shown here is derived from an EMBL/GenBank/DDBJ whole genome shotgun (WGS) entry which is preliminary data.</text>
</comment>
<dbReference type="InterPro" id="IPR004839">
    <property type="entry name" value="Aminotransferase_I/II_large"/>
</dbReference>
<evidence type="ECO:0000256" key="1">
    <source>
        <dbReference type="ARBA" id="ARBA00001933"/>
    </source>
</evidence>
<dbReference type="EC" id="2.6.1.-" evidence="3"/>
<evidence type="ECO:0000259" key="4">
    <source>
        <dbReference type="Pfam" id="PF00155"/>
    </source>
</evidence>
<organism evidence="5 6">
    <name type="scientific">Candidatus Uhrbacteria bacterium RIFCSPHIGHO2_12_FULL_54_23</name>
    <dbReference type="NCBI Taxonomy" id="1802397"/>
    <lineage>
        <taxon>Bacteria</taxon>
        <taxon>Candidatus Uhriibacteriota</taxon>
    </lineage>
</organism>
<dbReference type="InterPro" id="IPR015424">
    <property type="entry name" value="PyrdxlP-dep_Trfase"/>
</dbReference>
<name>A0A1F7UFY4_9BACT</name>
<protein>
    <recommendedName>
        <fullName evidence="3">Aminotransferase</fullName>
        <ecNumber evidence="3">2.6.1.-</ecNumber>
    </recommendedName>
</protein>
<comment type="similarity">
    <text evidence="3">Belongs to the class-I pyridoxal-phosphate-dependent aminotransferase family.</text>
</comment>
<reference evidence="5 6" key="1">
    <citation type="journal article" date="2016" name="Nat. Commun.">
        <title>Thousands of microbial genomes shed light on interconnected biogeochemical processes in an aquifer system.</title>
        <authorList>
            <person name="Anantharaman K."/>
            <person name="Brown C.T."/>
            <person name="Hug L.A."/>
            <person name="Sharon I."/>
            <person name="Castelle C.J."/>
            <person name="Probst A.J."/>
            <person name="Thomas B.C."/>
            <person name="Singh A."/>
            <person name="Wilkins M.J."/>
            <person name="Karaoz U."/>
            <person name="Brodie E.L."/>
            <person name="Williams K.H."/>
            <person name="Hubbard S.S."/>
            <person name="Banfield J.F."/>
        </authorList>
    </citation>
    <scope>NUCLEOTIDE SEQUENCE [LARGE SCALE GENOMIC DNA]</scope>
</reference>
<dbReference type="Proteomes" id="UP000176604">
    <property type="component" value="Unassembled WGS sequence"/>
</dbReference>
<gene>
    <name evidence="5" type="ORF">A3J43_00115</name>
</gene>
<dbReference type="InterPro" id="IPR015422">
    <property type="entry name" value="PyrdxlP-dep_Trfase_small"/>
</dbReference>
<keyword evidence="2" id="KW-0663">Pyridoxal phosphate</keyword>
<dbReference type="GO" id="GO:0030170">
    <property type="term" value="F:pyridoxal phosphate binding"/>
    <property type="evidence" value="ECO:0007669"/>
    <property type="project" value="InterPro"/>
</dbReference>
<dbReference type="PANTHER" id="PTHR42885:SF1">
    <property type="entry name" value="THREONINE-PHOSPHATE DECARBOXYLASE"/>
    <property type="match status" value="1"/>
</dbReference>
<dbReference type="Gene3D" id="3.90.1150.10">
    <property type="entry name" value="Aspartate Aminotransferase, domain 1"/>
    <property type="match status" value="1"/>
</dbReference>